<evidence type="ECO:0000256" key="1">
    <source>
        <dbReference type="SAM" id="Phobius"/>
    </source>
</evidence>
<keyword evidence="1" id="KW-1133">Transmembrane helix</keyword>
<keyword evidence="1" id="KW-0812">Transmembrane</keyword>
<evidence type="ECO:0000313" key="2">
    <source>
        <dbReference type="EMBL" id="JAP23679.1"/>
    </source>
</evidence>
<feature type="transmembrane region" description="Helical" evidence="1">
    <location>
        <begin position="59"/>
        <end position="79"/>
    </location>
</feature>
<dbReference type="EMBL" id="GEDG01015213">
    <property type="protein sequence ID" value="JAP23679.1"/>
    <property type="molecule type" value="Transcribed_RNA"/>
</dbReference>
<feature type="transmembrane region" description="Helical" evidence="1">
    <location>
        <begin position="25"/>
        <end position="47"/>
    </location>
</feature>
<proteinExistence type="predicted"/>
<protein>
    <submittedName>
        <fullName evidence="2">Putative ovule protein</fullName>
    </submittedName>
</protein>
<accession>A0A0V0HTM5</accession>
<reference evidence="2" key="1">
    <citation type="submission" date="2015-12" db="EMBL/GenBank/DDBJ databases">
        <title>Gene expression during late stages of embryo sac development: a critical building block for successful pollen-pistil interactions.</title>
        <authorList>
            <person name="Liu Y."/>
            <person name="Joly V."/>
            <person name="Sabar M."/>
            <person name="Matton D.P."/>
        </authorList>
    </citation>
    <scope>NUCLEOTIDE SEQUENCE</scope>
</reference>
<sequence length="96" mass="11059">MRSESLAEPVHVSTPVGESLVVDQILRSCLVTIQVLGGIFIFIYMFWFASACLYCYLKFCLLLFSFFPQTHYLLAYLLVGYSRCHHDSRNQVVTKL</sequence>
<keyword evidence="1" id="KW-0472">Membrane</keyword>
<organism evidence="2">
    <name type="scientific">Solanum chacoense</name>
    <name type="common">Chaco potato</name>
    <dbReference type="NCBI Taxonomy" id="4108"/>
    <lineage>
        <taxon>Eukaryota</taxon>
        <taxon>Viridiplantae</taxon>
        <taxon>Streptophyta</taxon>
        <taxon>Embryophyta</taxon>
        <taxon>Tracheophyta</taxon>
        <taxon>Spermatophyta</taxon>
        <taxon>Magnoliopsida</taxon>
        <taxon>eudicotyledons</taxon>
        <taxon>Gunneridae</taxon>
        <taxon>Pentapetalae</taxon>
        <taxon>asterids</taxon>
        <taxon>lamiids</taxon>
        <taxon>Solanales</taxon>
        <taxon>Solanaceae</taxon>
        <taxon>Solanoideae</taxon>
        <taxon>Solaneae</taxon>
        <taxon>Solanum</taxon>
    </lineage>
</organism>
<name>A0A0V0HTM5_SOLCH</name>
<dbReference type="AlphaFoldDB" id="A0A0V0HTM5"/>